<evidence type="ECO:0000256" key="1">
    <source>
        <dbReference type="SAM" id="Phobius"/>
    </source>
</evidence>
<sequence>MTDGTDQAEYLAFISYSHREERIASWLHRKLETYRIPPRLVGRPGSHGPVPARLTPLFRDRLELSASGNLSAQVQTALAASSHMVLLCSPAAAKSEWVNREIELFRELHPEGQIIPAIVEGTHDNAFPPALLATGEEPIAADFHEQKDGKRLAMLKVAAGLAGVGLDQLIQRDAQRKVRRVMFVTALAVTAMIAFAFLSWFAITARNDAEQQRVEAEGLVEFMLTDLRDRLRGVGRLDVLTAVNERALGYYEGQPLEGLPSDSLDRRARILQAMGEDDLGREDFQAAKNKFAEARRVTAALVAEDPENPERLYAHAQSEFWVGVLASNMGRYDILRETAESYKDLADQMVAIEPHSPRYRDELRFALNGLCSMEVQAKASPDDAEARCADALANAQQNYAERPDEERKLSLSISHAWYADALVAAGKLEEASRQREMQLALSEDLVAAQPNNKRYQSALARAFLKSAELAFDRGEIEQGREIGEQGIAALETLVTTDPDNAAWQNLLDRLKTQMQEEN</sequence>
<organism evidence="3 4">
    <name type="scientific">Pacificimonas pallii</name>
    <dbReference type="NCBI Taxonomy" id="2827236"/>
    <lineage>
        <taxon>Bacteria</taxon>
        <taxon>Pseudomonadati</taxon>
        <taxon>Pseudomonadota</taxon>
        <taxon>Alphaproteobacteria</taxon>
        <taxon>Sphingomonadales</taxon>
        <taxon>Sphingosinicellaceae</taxon>
        <taxon>Pacificimonas</taxon>
    </lineage>
</organism>
<comment type="caution">
    <text evidence="3">The sequence shown here is derived from an EMBL/GenBank/DDBJ whole genome shotgun (WGS) entry which is preliminary data.</text>
</comment>
<dbReference type="RefSeq" id="WP_218443731.1">
    <property type="nucleotide sequence ID" value="NZ_JAGSPA010000001.1"/>
</dbReference>
<dbReference type="Proteomes" id="UP000722336">
    <property type="component" value="Unassembled WGS sequence"/>
</dbReference>
<evidence type="ECO:0000313" key="3">
    <source>
        <dbReference type="EMBL" id="MBV7255426.1"/>
    </source>
</evidence>
<dbReference type="Pfam" id="PF13676">
    <property type="entry name" value="TIR_2"/>
    <property type="match status" value="1"/>
</dbReference>
<dbReference type="EMBL" id="JAGSPA010000001">
    <property type="protein sequence ID" value="MBV7255426.1"/>
    <property type="molecule type" value="Genomic_DNA"/>
</dbReference>
<keyword evidence="1" id="KW-0472">Membrane</keyword>
<accession>A0ABS6SAU8</accession>
<evidence type="ECO:0000313" key="4">
    <source>
        <dbReference type="Proteomes" id="UP000722336"/>
    </source>
</evidence>
<protein>
    <submittedName>
        <fullName evidence="3">Toll/interleukin-1 receptor domain-containing protein</fullName>
    </submittedName>
</protein>
<name>A0ABS6SAU8_9SPHN</name>
<feature type="transmembrane region" description="Helical" evidence="1">
    <location>
        <begin position="181"/>
        <end position="203"/>
    </location>
</feature>
<dbReference type="InterPro" id="IPR000157">
    <property type="entry name" value="TIR_dom"/>
</dbReference>
<keyword evidence="1" id="KW-1133">Transmembrane helix</keyword>
<proteinExistence type="predicted"/>
<keyword evidence="3" id="KW-0675">Receptor</keyword>
<keyword evidence="1" id="KW-0812">Transmembrane</keyword>
<keyword evidence="4" id="KW-1185">Reference proteome</keyword>
<feature type="domain" description="TIR" evidence="2">
    <location>
        <begin position="13"/>
        <end position="146"/>
    </location>
</feature>
<evidence type="ECO:0000259" key="2">
    <source>
        <dbReference type="Pfam" id="PF13676"/>
    </source>
</evidence>
<reference evidence="3 4" key="1">
    <citation type="submission" date="2021-04" db="EMBL/GenBank/DDBJ databases">
        <authorList>
            <person name="Pira H."/>
            <person name="Risdian C."/>
            <person name="Wink J."/>
        </authorList>
    </citation>
    <scope>NUCLEOTIDE SEQUENCE [LARGE SCALE GENOMIC DNA]</scope>
    <source>
        <strain evidence="3 4">WHA3</strain>
    </source>
</reference>
<gene>
    <name evidence="3" type="ORF">KCG44_01365</name>
</gene>